<reference evidence="1 2" key="1">
    <citation type="submission" date="2021-01" db="EMBL/GenBank/DDBJ databases">
        <title>Genome public.</title>
        <authorList>
            <person name="Liu C."/>
            <person name="Sun Q."/>
        </authorList>
    </citation>
    <scope>NUCLEOTIDE SEQUENCE [LARGE SCALE GENOMIC DNA]</scope>
    <source>
        <strain evidence="1 2">YIM B02515</strain>
    </source>
</reference>
<accession>A0ABS1TB36</accession>
<proteinExistence type="predicted"/>
<organism evidence="1 2">
    <name type="scientific">Clostridium rhizosphaerae</name>
    <dbReference type="NCBI Taxonomy" id="2803861"/>
    <lineage>
        <taxon>Bacteria</taxon>
        <taxon>Bacillati</taxon>
        <taxon>Bacillota</taxon>
        <taxon>Clostridia</taxon>
        <taxon>Eubacteriales</taxon>
        <taxon>Clostridiaceae</taxon>
        <taxon>Clostridium</taxon>
    </lineage>
</organism>
<comment type="caution">
    <text evidence="1">The sequence shown here is derived from an EMBL/GenBank/DDBJ whole genome shotgun (WGS) entry which is preliminary data.</text>
</comment>
<evidence type="ECO:0000313" key="1">
    <source>
        <dbReference type="EMBL" id="MBL4936568.1"/>
    </source>
</evidence>
<dbReference type="EMBL" id="JAESWC010000007">
    <property type="protein sequence ID" value="MBL4936568.1"/>
    <property type="molecule type" value="Genomic_DNA"/>
</dbReference>
<protein>
    <recommendedName>
        <fullName evidence="3">DUF5085 family protein</fullName>
    </recommendedName>
</protein>
<sequence length="151" mass="17501">MVFEYEKLSFKNLISVRKVMSYKDIKCEIENLAKVIKNYNAWSLGLAFARPYDITEIGSDKFFDMEILIPVDKKVPDYKDYKFIDNFNLFNTFKITHSDSAESLEDVISDIGEYTLSKNLNPPTFAFNINSDYASIISLTHESEVDIYISM</sequence>
<keyword evidence="2" id="KW-1185">Reference proteome</keyword>
<dbReference type="RefSeq" id="WP_202749326.1">
    <property type="nucleotide sequence ID" value="NZ_JAESWC010000007.1"/>
</dbReference>
<name>A0ABS1TB36_9CLOT</name>
<evidence type="ECO:0008006" key="3">
    <source>
        <dbReference type="Google" id="ProtNLM"/>
    </source>
</evidence>
<evidence type="ECO:0000313" key="2">
    <source>
        <dbReference type="Proteomes" id="UP000632377"/>
    </source>
</evidence>
<dbReference type="Proteomes" id="UP000632377">
    <property type="component" value="Unassembled WGS sequence"/>
</dbReference>
<gene>
    <name evidence="1" type="ORF">JK636_12445</name>
</gene>